<dbReference type="KEGG" id="aplc:110982344"/>
<gene>
    <name evidence="3" type="primary">LOC110982344</name>
</gene>
<dbReference type="GeneID" id="110982344"/>
<name>A0A8B7YYQ1_ACAPL</name>
<dbReference type="Proteomes" id="UP000694845">
    <property type="component" value="Unplaced"/>
</dbReference>
<reference evidence="3" key="1">
    <citation type="submission" date="2025-08" db="UniProtKB">
        <authorList>
            <consortium name="RefSeq"/>
        </authorList>
    </citation>
    <scope>IDENTIFICATION</scope>
</reference>
<dbReference type="AlphaFoldDB" id="A0A8B7YYQ1"/>
<keyword evidence="2" id="KW-1185">Reference proteome</keyword>
<feature type="compositionally biased region" description="Basic and acidic residues" evidence="1">
    <location>
        <begin position="1"/>
        <end position="11"/>
    </location>
</feature>
<protein>
    <submittedName>
        <fullName evidence="3">Uncharacterized protein LOC110982344</fullName>
    </submittedName>
</protein>
<sequence length="113" mass="12633">MGRSDVHEQGRRRTLRTRATIKLEEEVHEEKMMEQGVANEWAASVESTEPESGLKRDSSSSHGEDPSDSHSDSDEEQEQWMEKTASRKAVTCQSYLSSVKKSLFAGRFGPGTS</sequence>
<organism evidence="2 3">
    <name type="scientific">Acanthaster planci</name>
    <name type="common">Crown-of-thorns starfish</name>
    <dbReference type="NCBI Taxonomy" id="133434"/>
    <lineage>
        <taxon>Eukaryota</taxon>
        <taxon>Metazoa</taxon>
        <taxon>Echinodermata</taxon>
        <taxon>Eleutherozoa</taxon>
        <taxon>Asterozoa</taxon>
        <taxon>Asteroidea</taxon>
        <taxon>Valvatacea</taxon>
        <taxon>Valvatida</taxon>
        <taxon>Acanthasteridae</taxon>
        <taxon>Acanthaster</taxon>
    </lineage>
</organism>
<evidence type="ECO:0000313" key="3">
    <source>
        <dbReference type="RefSeq" id="XP_022096366.1"/>
    </source>
</evidence>
<feature type="compositionally biased region" description="Basic and acidic residues" evidence="1">
    <location>
        <begin position="21"/>
        <end position="33"/>
    </location>
</feature>
<proteinExistence type="predicted"/>
<evidence type="ECO:0000256" key="1">
    <source>
        <dbReference type="SAM" id="MobiDB-lite"/>
    </source>
</evidence>
<accession>A0A8B7YYQ1</accession>
<evidence type="ECO:0000313" key="2">
    <source>
        <dbReference type="Proteomes" id="UP000694845"/>
    </source>
</evidence>
<feature type="region of interest" description="Disordered" evidence="1">
    <location>
        <begin position="1"/>
        <end position="89"/>
    </location>
</feature>
<feature type="compositionally biased region" description="Basic and acidic residues" evidence="1">
    <location>
        <begin position="52"/>
        <end position="72"/>
    </location>
</feature>
<dbReference type="RefSeq" id="XP_022096366.1">
    <property type="nucleotide sequence ID" value="XM_022240674.1"/>
</dbReference>